<sequence>MDFMEQIALESDGLPPVFTALGDLETLSRVARFEPENIVTGFLDVCNRPWFRRTWILQEVALPTATPLVLCGGSLICWDCFIDALGYLRHFFIEDRSAQNLPSSIKNLITGLGGLDPRTPSVTYHIRDYYHYWKNILGGVPFMALLEDTSLCLSSNPRDKIYGFLALADNESRQLTKVDYNKATKEVYTEAFELSVLGLDGFQTLSKAGLQFHSDPTTTWPSWLPNFDRCGEPSILKLFSTEQRERGAIYNASLGLPPIFKRDSDSLTLFGLFVDEVHSAAAAYSQNGTSTASDPQAEFTPHHQTSSWVKLEVGEAMKLFLDAGKASEECVPENCEAPNDSLACPQCIYAPDIALRQSKHQVEAIINHHDADEKRWEWKFRPATNENRASPPSASYDLYEPLLEALSRVFIADHFALLPWMTEGVPAPDSCLETILNFLSVESGRYHMSVEETPTPDGDKIAENAMVCAISGRSALTTRNGWFGFGPINTAPGDVVCIIAGADVPFVLRPVGDSFKLVGECFIHGLMFGELFEDGPFFADGGNELRLEGFEII</sequence>
<dbReference type="AlphaFoldDB" id="A0A9P5HFL9"/>
<evidence type="ECO:0008006" key="3">
    <source>
        <dbReference type="Google" id="ProtNLM"/>
    </source>
</evidence>
<reference evidence="1" key="1">
    <citation type="submission" date="2020-03" db="EMBL/GenBank/DDBJ databases">
        <title>Draft Genome Sequence of Cylindrodendrum hubeiense.</title>
        <authorList>
            <person name="Buettner E."/>
            <person name="Kellner H."/>
        </authorList>
    </citation>
    <scope>NUCLEOTIDE SEQUENCE</scope>
    <source>
        <strain evidence="1">IHI 201604</strain>
    </source>
</reference>
<evidence type="ECO:0000313" key="2">
    <source>
        <dbReference type="Proteomes" id="UP000722485"/>
    </source>
</evidence>
<gene>
    <name evidence="1" type="ORF">G7Z17_g1034</name>
</gene>
<comment type="caution">
    <text evidence="1">The sequence shown here is derived from an EMBL/GenBank/DDBJ whole genome shotgun (WGS) entry which is preliminary data.</text>
</comment>
<dbReference type="Pfam" id="PF26639">
    <property type="entry name" value="Het-6_barrel"/>
    <property type="match status" value="1"/>
</dbReference>
<dbReference type="Proteomes" id="UP000722485">
    <property type="component" value="Unassembled WGS sequence"/>
</dbReference>
<dbReference type="PANTHER" id="PTHR24148">
    <property type="entry name" value="ANKYRIN REPEAT DOMAIN-CONTAINING PROTEIN 39 HOMOLOG-RELATED"/>
    <property type="match status" value="1"/>
</dbReference>
<keyword evidence="2" id="KW-1185">Reference proteome</keyword>
<protein>
    <recommendedName>
        <fullName evidence="3">Heterokaryon incompatibility domain-containing protein</fullName>
    </recommendedName>
</protein>
<dbReference type="EMBL" id="JAANBB010000008">
    <property type="protein sequence ID" value="KAF7556965.1"/>
    <property type="molecule type" value="Genomic_DNA"/>
</dbReference>
<proteinExistence type="predicted"/>
<evidence type="ECO:0000313" key="1">
    <source>
        <dbReference type="EMBL" id="KAF7556965.1"/>
    </source>
</evidence>
<dbReference type="PANTHER" id="PTHR24148:SF64">
    <property type="entry name" value="HETEROKARYON INCOMPATIBILITY DOMAIN-CONTAINING PROTEIN"/>
    <property type="match status" value="1"/>
</dbReference>
<dbReference type="OrthoDB" id="4587016at2759"/>
<accession>A0A9P5HFL9</accession>
<name>A0A9P5HFL9_9HYPO</name>
<dbReference type="InterPro" id="IPR052895">
    <property type="entry name" value="HetReg/Transcr_Mod"/>
</dbReference>
<organism evidence="1 2">
    <name type="scientific">Cylindrodendrum hubeiense</name>
    <dbReference type="NCBI Taxonomy" id="595255"/>
    <lineage>
        <taxon>Eukaryota</taxon>
        <taxon>Fungi</taxon>
        <taxon>Dikarya</taxon>
        <taxon>Ascomycota</taxon>
        <taxon>Pezizomycotina</taxon>
        <taxon>Sordariomycetes</taxon>
        <taxon>Hypocreomycetidae</taxon>
        <taxon>Hypocreales</taxon>
        <taxon>Nectriaceae</taxon>
        <taxon>Cylindrodendrum</taxon>
    </lineage>
</organism>